<evidence type="ECO:0000259" key="11">
    <source>
        <dbReference type="PROSITE" id="PS50110"/>
    </source>
</evidence>
<evidence type="ECO:0000256" key="5">
    <source>
        <dbReference type="ARBA" id="ARBA00023015"/>
    </source>
</evidence>
<reference evidence="13" key="1">
    <citation type="journal article" date="2019" name="Int. J. Syst. Evol. Microbiol.">
        <title>The Global Catalogue of Microorganisms (GCM) 10K type strain sequencing project: providing services to taxonomists for standard genome sequencing and annotation.</title>
        <authorList>
            <consortium name="The Broad Institute Genomics Platform"/>
            <consortium name="The Broad Institute Genome Sequencing Center for Infectious Disease"/>
            <person name="Wu L."/>
            <person name="Ma J."/>
        </authorList>
    </citation>
    <scope>NUCLEOTIDE SEQUENCE [LARGE SCALE GENOMIC DNA]</scope>
    <source>
        <strain evidence="13">CGMCC 4.7177</strain>
    </source>
</reference>
<protein>
    <recommendedName>
        <fullName evidence="9">Transcriptional regulatory protein</fullName>
    </recommendedName>
</protein>
<name>A0ABW4SJ20_9BACL</name>
<dbReference type="Pfam" id="PF20714">
    <property type="entry name" value="HTH_64"/>
    <property type="match status" value="1"/>
</dbReference>
<dbReference type="PANTHER" id="PTHR45526">
    <property type="entry name" value="TRANSCRIPTIONAL REGULATORY PROTEIN DPIA"/>
    <property type="match status" value="1"/>
</dbReference>
<evidence type="ECO:0000313" key="12">
    <source>
        <dbReference type="EMBL" id="MFD1929121.1"/>
    </source>
</evidence>
<evidence type="ECO:0000256" key="4">
    <source>
        <dbReference type="ARBA" id="ARBA00023012"/>
    </source>
</evidence>
<evidence type="ECO:0000256" key="10">
    <source>
        <dbReference type="PROSITE-ProRule" id="PRU00169"/>
    </source>
</evidence>
<dbReference type="PIRSF" id="PIRSF006171">
    <property type="entry name" value="RR_citrat_malat"/>
    <property type="match status" value="1"/>
</dbReference>
<evidence type="ECO:0000256" key="3">
    <source>
        <dbReference type="ARBA" id="ARBA00022553"/>
    </source>
</evidence>
<feature type="modified residue" description="4-aspartylphosphate" evidence="10">
    <location>
        <position position="58"/>
    </location>
</feature>
<proteinExistence type="predicted"/>
<keyword evidence="7 9" id="KW-0010">Activator</keyword>
<dbReference type="PANTHER" id="PTHR45526:SF1">
    <property type="entry name" value="TRANSCRIPTIONAL REGULATORY PROTEIN DCUR-RELATED"/>
    <property type="match status" value="1"/>
</dbReference>
<dbReference type="EMBL" id="JBHUGI010000032">
    <property type="protein sequence ID" value="MFD1929121.1"/>
    <property type="molecule type" value="Genomic_DNA"/>
</dbReference>
<dbReference type="PROSITE" id="PS50110">
    <property type="entry name" value="RESPONSE_REGULATORY"/>
    <property type="match status" value="1"/>
</dbReference>
<feature type="domain" description="Response regulatory" evidence="11">
    <location>
        <begin position="7"/>
        <end position="123"/>
    </location>
</feature>
<dbReference type="InterPro" id="IPR036390">
    <property type="entry name" value="WH_DNA-bd_sf"/>
</dbReference>
<dbReference type="CDD" id="cd19925">
    <property type="entry name" value="REC_citrate_TCS"/>
    <property type="match status" value="1"/>
</dbReference>
<keyword evidence="3 10" id="KW-0597">Phosphoprotein</keyword>
<dbReference type="Pfam" id="PF00072">
    <property type="entry name" value="Response_reg"/>
    <property type="match status" value="1"/>
</dbReference>
<dbReference type="InterPro" id="IPR024187">
    <property type="entry name" value="Sig_transdc_resp-reg_cit/mal"/>
</dbReference>
<keyword evidence="6 9" id="KW-0238">DNA-binding</keyword>
<dbReference type="RefSeq" id="WP_381538965.1">
    <property type="nucleotide sequence ID" value="NZ_JBHUGI010000032.1"/>
</dbReference>
<keyword evidence="13" id="KW-1185">Reference proteome</keyword>
<comment type="subcellular location">
    <subcellularLocation>
        <location evidence="1 9">Cytoplasm</location>
    </subcellularLocation>
</comment>
<keyword evidence="5 9" id="KW-0805">Transcription regulation</keyword>
<evidence type="ECO:0000256" key="9">
    <source>
        <dbReference type="PIRNR" id="PIRNR006171"/>
    </source>
</evidence>
<keyword evidence="8 9" id="KW-0804">Transcription</keyword>
<evidence type="ECO:0000256" key="2">
    <source>
        <dbReference type="ARBA" id="ARBA00022490"/>
    </source>
</evidence>
<comment type="caution">
    <text evidence="12">The sequence shown here is derived from an EMBL/GenBank/DDBJ whole genome shotgun (WGS) entry which is preliminary data.</text>
</comment>
<evidence type="ECO:0000256" key="6">
    <source>
        <dbReference type="ARBA" id="ARBA00023125"/>
    </source>
</evidence>
<evidence type="ECO:0000256" key="7">
    <source>
        <dbReference type="ARBA" id="ARBA00023159"/>
    </source>
</evidence>
<organism evidence="12 13">
    <name type="scientific">Sporosarcina siberiensis</name>
    <dbReference type="NCBI Taxonomy" id="1365606"/>
    <lineage>
        <taxon>Bacteria</taxon>
        <taxon>Bacillati</taxon>
        <taxon>Bacillota</taxon>
        <taxon>Bacilli</taxon>
        <taxon>Bacillales</taxon>
        <taxon>Caryophanaceae</taxon>
        <taxon>Sporosarcina</taxon>
    </lineage>
</organism>
<evidence type="ECO:0000313" key="13">
    <source>
        <dbReference type="Proteomes" id="UP001597218"/>
    </source>
</evidence>
<dbReference type="SMART" id="SM00448">
    <property type="entry name" value="REC"/>
    <property type="match status" value="1"/>
</dbReference>
<evidence type="ECO:0000256" key="1">
    <source>
        <dbReference type="ARBA" id="ARBA00004496"/>
    </source>
</evidence>
<sequence length="224" mass="25681">MNMSNITVFIVEDDPMVLDINSGFLERMDGFTLVGVSMNGKDALEQIKIVKPQLILLDMFLPDMSGIEILTKLRLERIPSDVIMITAARDTLTIQEVMRFGAVDYMVKPFRFERFQKSLDNYYKTTRKIKTLEHLKQEDIDDWLGSTSIGIELPKGLNKLTMEQIVLGLVEQTLPITAEQLAQTVGMARVTVRKYLDFLALKEKVRIEMQYGHVGRPTKFYSLL</sequence>
<keyword evidence="4 9" id="KW-0902">Two-component regulatory system</keyword>
<keyword evidence="2 9" id="KW-0963">Cytoplasm</keyword>
<dbReference type="InterPro" id="IPR011006">
    <property type="entry name" value="CheY-like_superfamily"/>
</dbReference>
<dbReference type="Proteomes" id="UP001597218">
    <property type="component" value="Unassembled WGS sequence"/>
</dbReference>
<dbReference type="InterPro" id="IPR048714">
    <property type="entry name" value="DpiA-like_HTH"/>
</dbReference>
<gene>
    <name evidence="12" type="ORF">ACFSFY_13845</name>
</gene>
<dbReference type="SUPFAM" id="SSF52172">
    <property type="entry name" value="CheY-like"/>
    <property type="match status" value="1"/>
</dbReference>
<dbReference type="SUPFAM" id="SSF46785">
    <property type="entry name" value="Winged helix' DNA-binding domain"/>
    <property type="match status" value="1"/>
</dbReference>
<dbReference type="Gene3D" id="3.40.50.2300">
    <property type="match status" value="1"/>
</dbReference>
<evidence type="ECO:0000256" key="8">
    <source>
        <dbReference type="ARBA" id="ARBA00023163"/>
    </source>
</evidence>
<accession>A0ABW4SJ20</accession>
<dbReference type="InterPro" id="IPR051271">
    <property type="entry name" value="2C-system_Tx_regulators"/>
</dbReference>
<dbReference type="InterPro" id="IPR001789">
    <property type="entry name" value="Sig_transdc_resp-reg_receiver"/>
</dbReference>